<dbReference type="Gene3D" id="3.90.550.10">
    <property type="entry name" value="Spore Coat Polysaccharide Biosynthesis Protein SpsA, Chain A"/>
    <property type="match status" value="1"/>
</dbReference>
<dbReference type="InterPro" id="IPR001173">
    <property type="entry name" value="Glyco_trans_2-like"/>
</dbReference>
<dbReference type="Pfam" id="PF00535">
    <property type="entry name" value="Glycos_transf_2"/>
    <property type="match status" value="1"/>
</dbReference>
<name>A0A4P6KIM0_9MICO</name>
<sequence length="287" mass="31342">MSAAPRLSAVIPCFNGERTLPRQLDALLAQDSDVLREIVVADNMSTDGTKAVIEAYADRDERVRYIFAGRGQGPVFAQNDGVRASTGDYVMLCGADDEVQPGWAAAFAAKFREGADIVACTIVRTAESGEVLEEISALSDAAWPGRFTVGGGQAGFARSVFDSLGGLDETFAGAAEDVDFFYRAQLAGHRVVFAPEARFSYYSRPTGREIMHQRMGWGLSRTQLYAKFRSQGMPRRSRFLAPIVLATNTVKLILAARDESRRNAAYAGIGTNLGLIRGSVRYRCWYL</sequence>
<dbReference type="PANTHER" id="PTHR43685">
    <property type="entry name" value="GLYCOSYLTRANSFERASE"/>
    <property type="match status" value="1"/>
</dbReference>
<keyword evidence="4" id="KW-1185">Reference proteome</keyword>
<keyword evidence="3" id="KW-0808">Transferase</keyword>
<gene>
    <name evidence="3" type="ORF">EVS81_11730</name>
</gene>
<feature type="domain" description="Glycosyltransferase 2-like" evidence="2">
    <location>
        <begin position="147"/>
        <end position="225"/>
    </location>
</feature>
<dbReference type="GO" id="GO:0016740">
    <property type="term" value="F:transferase activity"/>
    <property type="evidence" value="ECO:0007669"/>
    <property type="project" value="UniProtKB-KW"/>
</dbReference>
<dbReference type="Proteomes" id="UP000289260">
    <property type="component" value="Chromosome"/>
</dbReference>
<dbReference type="InterPro" id="IPR050834">
    <property type="entry name" value="Glycosyltransf_2"/>
</dbReference>
<dbReference type="RefSeq" id="WP_130110551.1">
    <property type="nucleotide sequence ID" value="NZ_CP035806.1"/>
</dbReference>
<evidence type="ECO:0000313" key="3">
    <source>
        <dbReference type="EMBL" id="QBE49424.1"/>
    </source>
</evidence>
<proteinExistence type="predicted"/>
<organism evidence="3 4">
    <name type="scientific">Leucobacter triazinivorans</name>
    <dbReference type="NCBI Taxonomy" id="1784719"/>
    <lineage>
        <taxon>Bacteria</taxon>
        <taxon>Bacillati</taxon>
        <taxon>Actinomycetota</taxon>
        <taxon>Actinomycetes</taxon>
        <taxon>Micrococcales</taxon>
        <taxon>Microbacteriaceae</taxon>
        <taxon>Leucobacter</taxon>
    </lineage>
</organism>
<evidence type="ECO:0000313" key="4">
    <source>
        <dbReference type="Proteomes" id="UP000289260"/>
    </source>
</evidence>
<dbReference type="PANTHER" id="PTHR43685:SF12">
    <property type="entry name" value="GLYCOSYL TRANSFERASE FAMILY 2"/>
    <property type="match status" value="1"/>
</dbReference>
<protein>
    <submittedName>
        <fullName evidence="3">Glycosyltransferase</fullName>
    </submittedName>
</protein>
<dbReference type="SUPFAM" id="SSF53448">
    <property type="entry name" value="Nucleotide-diphospho-sugar transferases"/>
    <property type="match status" value="1"/>
</dbReference>
<evidence type="ECO:0000259" key="1">
    <source>
        <dbReference type="Pfam" id="PF00535"/>
    </source>
</evidence>
<dbReference type="InterPro" id="IPR029044">
    <property type="entry name" value="Nucleotide-diphossugar_trans"/>
</dbReference>
<feature type="domain" description="Glycosyltransferase 2-like" evidence="1">
    <location>
        <begin position="8"/>
        <end position="127"/>
    </location>
</feature>
<dbReference type="EMBL" id="CP035806">
    <property type="protein sequence ID" value="QBE49424.1"/>
    <property type="molecule type" value="Genomic_DNA"/>
</dbReference>
<evidence type="ECO:0000259" key="2">
    <source>
        <dbReference type="Pfam" id="PF13632"/>
    </source>
</evidence>
<dbReference type="KEGG" id="ltr:EVS81_11730"/>
<dbReference type="AlphaFoldDB" id="A0A4P6KIM0"/>
<accession>A0A4P6KIM0</accession>
<dbReference type="Pfam" id="PF13632">
    <property type="entry name" value="Glyco_trans_2_3"/>
    <property type="match status" value="1"/>
</dbReference>
<dbReference type="OrthoDB" id="8549922at2"/>
<reference evidence="3 4" key="1">
    <citation type="submission" date="2019-02" db="EMBL/GenBank/DDBJ databases">
        <authorList>
            <person name="Sun L."/>
            <person name="Pan D."/>
            <person name="Wu X."/>
        </authorList>
    </citation>
    <scope>NUCLEOTIDE SEQUENCE [LARGE SCALE GENOMIC DNA]</scope>
    <source>
        <strain evidence="3 4">JW-1</strain>
    </source>
</reference>